<comment type="caution">
    <text evidence="2">The sequence shown here is derived from an EMBL/GenBank/DDBJ whole genome shotgun (WGS) entry which is preliminary data.</text>
</comment>
<evidence type="ECO:0000259" key="1">
    <source>
        <dbReference type="Pfam" id="PF08241"/>
    </source>
</evidence>
<evidence type="ECO:0000313" key="3">
    <source>
        <dbReference type="Proteomes" id="UP000271125"/>
    </source>
</evidence>
<dbReference type="SUPFAM" id="SSF53335">
    <property type="entry name" value="S-adenosyl-L-methionine-dependent methyltransferases"/>
    <property type="match status" value="1"/>
</dbReference>
<protein>
    <recommendedName>
        <fullName evidence="1">Methyltransferase type 11 domain-containing protein</fullName>
    </recommendedName>
</protein>
<dbReference type="Gene3D" id="3.40.50.150">
    <property type="entry name" value="Vaccinia Virus protein VP39"/>
    <property type="match status" value="1"/>
</dbReference>
<dbReference type="EMBL" id="QNBD01000074">
    <property type="protein sequence ID" value="RKX71863.1"/>
    <property type="molecule type" value="Genomic_DNA"/>
</dbReference>
<dbReference type="AlphaFoldDB" id="A0A660SMA1"/>
<organism evidence="2 3">
    <name type="scientific">candidate division TA06 bacterium</name>
    <dbReference type="NCBI Taxonomy" id="2250710"/>
    <lineage>
        <taxon>Bacteria</taxon>
        <taxon>Bacteria division TA06</taxon>
    </lineage>
</organism>
<gene>
    <name evidence="2" type="ORF">DRP43_02115</name>
</gene>
<dbReference type="Proteomes" id="UP000271125">
    <property type="component" value="Unassembled WGS sequence"/>
</dbReference>
<dbReference type="InterPro" id="IPR029063">
    <property type="entry name" value="SAM-dependent_MTases_sf"/>
</dbReference>
<dbReference type="GO" id="GO:0008757">
    <property type="term" value="F:S-adenosylmethionine-dependent methyltransferase activity"/>
    <property type="evidence" value="ECO:0007669"/>
    <property type="project" value="InterPro"/>
</dbReference>
<dbReference type="InterPro" id="IPR013216">
    <property type="entry name" value="Methyltransf_11"/>
</dbReference>
<name>A0A660SMA1_UNCT6</name>
<evidence type="ECO:0000313" key="2">
    <source>
        <dbReference type="EMBL" id="RKX71863.1"/>
    </source>
</evidence>
<feature type="domain" description="Methyltransferase type 11" evidence="1">
    <location>
        <begin position="22"/>
        <end position="67"/>
    </location>
</feature>
<dbReference type="Pfam" id="PF08241">
    <property type="entry name" value="Methyltransf_11"/>
    <property type="match status" value="1"/>
</dbReference>
<reference evidence="2 3" key="1">
    <citation type="submission" date="2018-06" db="EMBL/GenBank/DDBJ databases">
        <title>Extensive metabolic versatility and redundancy in microbially diverse, dynamic hydrothermal sediments.</title>
        <authorList>
            <person name="Dombrowski N."/>
            <person name="Teske A."/>
            <person name="Baker B.J."/>
        </authorList>
    </citation>
    <scope>NUCLEOTIDE SEQUENCE [LARGE SCALE GENOMIC DNA]</scope>
    <source>
        <strain evidence="2">B10_G13</strain>
    </source>
</reference>
<proteinExistence type="predicted"/>
<accession>A0A660SMA1</accession>
<sequence>MNYIKEHSKERGVSNIIPILIKNDKMDLDKDSLDFIFMRNVTHHISDRVEYFNDLKCYLKEEGKIVIIEYKKSKIFSFRGIFGHYIQKAIIIKEMKKAGYKLDKEFDFLLEQHFTVYSKIK</sequence>